<gene>
    <name evidence="2" type="ORF">JRV97_04165</name>
</gene>
<dbReference type="CDD" id="cd00077">
    <property type="entry name" value="HDc"/>
    <property type="match status" value="1"/>
</dbReference>
<evidence type="ECO:0000313" key="2">
    <source>
        <dbReference type="EMBL" id="WGS65755.1"/>
    </source>
</evidence>
<protein>
    <submittedName>
        <fullName evidence="2">HD domain-containing protein</fullName>
    </submittedName>
</protein>
<keyword evidence="3" id="KW-1185">Reference proteome</keyword>
<dbReference type="EMBL" id="CP069362">
    <property type="protein sequence ID" value="WGS65755.1"/>
    <property type="molecule type" value="Genomic_DNA"/>
</dbReference>
<proteinExistence type="predicted"/>
<dbReference type="PANTHER" id="PTHR43155:SF2">
    <property type="entry name" value="CYCLIC DI-GMP PHOSPHODIESTERASE PA4108"/>
    <property type="match status" value="1"/>
</dbReference>
<accession>A0ABY8PT15</accession>
<dbReference type="SUPFAM" id="SSF109604">
    <property type="entry name" value="HD-domain/PDEase-like"/>
    <property type="match status" value="1"/>
</dbReference>
<evidence type="ECO:0000313" key="3">
    <source>
        <dbReference type="Proteomes" id="UP001232493"/>
    </source>
</evidence>
<dbReference type="PANTHER" id="PTHR43155">
    <property type="entry name" value="CYCLIC DI-GMP PHOSPHODIESTERASE PA4108-RELATED"/>
    <property type="match status" value="1"/>
</dbReference>
<dbReference type="InterPro" id="IPR006674">
    <property type="entry name" value="HD_domain"/>
</dbReference>
<dbReference type="Pfam" id="PF01966">
    <property type="entry name" value="HD"/>
    <property type="match status" value="1"/>
</dbReference>
<dbReference type="Proteomes" id="UP001232493">
    <property type="component" value="Chromosome"/>
</dbReference>
<name>A0ABY8PT15_9BACT</name>
<dbReference type="InterPro" id="IPR003607">
    <property type="entry name" value="HD/PDEase_dom"/>
</dbReference>
<evidence type="ECO:0000259" key="1">
    <source>
        <dbReference type="Pfam" id="PF01966"/>
    </source>
</evidence>
<dbReference type="Gene3D" id="1.10.3210.10">
    <property type="entry name" value="Hypothetical protein af1432"/>
    <property type="match status" value="1"/>
</dbReference>
<dbReference type="RefSeq" id="WP_281000481.1">
    <property type="nucleotide sequence ID" value="NZ_CP069362.1"/>
</dbReference>
<sequence length="336" mass="38734">MKTKITNLQPGMIVGEDIYNLKNSLNLKKGQKLDRDMIDLILKSDITEIEIMDSNASIGFIQKTFEELPNIIDETIYNKWIDSISDLFHHFTKEEIYVSLNNITEEIYKSLNVKEYFVLNFINSFGNDSLTYHSLNTAIIVSIIAKKIEIPYIMYKQTVKFSLIHDIGYAMLDDRVINDFDSDDKNALIHNIVAYKKLQDLKATLNHEILESILYHHERYDGKGKFHLKGEKIPPLVRITQVADAYTSLTELGYTPYQALSWILKKCGFIFDPYYVGLLYEITGYYPTGTKVKLSDGSIGIVLRRNEIEFFPEVLVNNEPVKTGPDSNVYIKEVIE</sequence>
<reference evidence="2 3" key="1">
    <citation type="submission" date="2021-02" db="EMBL/GenBank/DDBJ databases">
        <title>Characterization of Marinitoga sp. nov. str. BP5-C20A.</title>
        <authorList>
            <person name="Erauso G."/>
            <person name="Postec A."/>
        </authorList>
    </citation>
    <scope>NUCLEOTIDE SEQUENCE [LARGE SCALE GENOMIC DNA]</scope>
    <source>
        <strain evidence="2 3">BP5-C20A</strain>
    </source>
</reference>
<feature type="domain" description="HD" evidence="1">
    <location>
        <begin position="132"/>
        <end position="247"/>
    </location>
</feature>
<organism evidence="2 3">
    <name type="scientific">Marinitoga aeolica</name>
    <dbReference type="NCBI Taxonomy" id="2809031"/>
    <lineage>
        <taxon>Bacteria</taxon>
        <taxon>Thermotogati</taxon>
        <taxon>Thermotogota</taxon>
        <taxon>Thermotogae</taxon>
        <taxon>Petrotogales</taxon>
        <taxon>Petrotogaceae</taxon>
        <taxon>Marinitoga</taxon>
    </lineage>
</organism>